<accession>A0AA37W5A9</accession>
<organism evidence="7 8">
    <name type="scientific">Litoribrevibacter albus</name>
    <dbReference type="NCBI Taxonomy" id="1473156"/>
    <lineage>
        <taxon>Bacteria</taxon>
        <taxon>Pseudomonadati</taxon>
        <taxon>Pseudomonadota</taxon>
        <taxon>Gammaproteobacteria</taxon>
        <taxon>Oceanospirillales</taxon>
        <taxon>Oceanospirillaceae</taxon>
        <taxon>Litoribrevibacter</taxon>
    </lineage>
</organism>
<feature type="domain" description="Phosphatidylglycerol lysyltransferase C-terminal" evidence="6">
    <location>
        <begin position="27"/>
        <end position="315"/>
    </location>
</feature>
<keyword evidence="8" id="KW-1185">Reference proteome</keyword>
<evidence type="ECO:0000313" key="7">
    <source>
        <dbReference type="EMBL" id="GLQ31002.1"/>
    </source>
</evidence>
<protein>
    <recommendedName>
        <fullName evidence="6">Phosphatidylglycerol lysyltransferase C-terminal domain-containing protein</fullName>
    </recommendedName>
</protein>
<dbReference type="PANTHER" id="PTHR34697">
    <property type="entry name" value="PHOSPHATIDYLGLYCEROL LYSYLTRANSFERASE"/>
    <property type="match status" value="1"/>
</dbReference>
<dbReference type="GO" id="GO:0005886">
    <property type="term" value="C:plasma membrane"/>
    <property type="evidence" value="ECO:0007669"/>
    <property type="project" value="UniProtKB-SubCell"/>
</dbReference>
<evidence type="ECO:0000313" key="8">
    <source>
        <dbReference type="Proteomes" id="UP001161389"/>
    </source>
</evidence>
<reference evidence="7" key="1">
    <citation type="journal article" date="2014" name="Int. J. Syst. Evol. Microbiol.">
        <title>Complete genome sequence of Corynebacterium casei LMG S-19264T (=DSM 44701T), isolated from a smear-ripened cheese.</title>
        <authorList>
            <consortium name="US DOE Joint Genome Institute (JGI-PGF)"/>
            <person name="Walter F."/>
            <person name="Albersmeier A."/>
            <person name="Kalinowski J."/>
            <person name="Ruckert C."/>
        </authorList>
    </citation>
    <scope>NUCLEOTIDE SEQUENCE</scope>
    <source>
        <strain evidence="7">NBRC 110071</strain>
    </source>
</reference>
<keyword evidence="3" id="KW-0812">Transmembrane</keyword>
<evidence type="ECO:0000256" key="3">
    <source>
        <dbReference type="ARBA" id="ARBA00022692"/>
    </source>
</evidence>
<evidence type="ECO:0000256" key="2">
    <source>
        <dbReference type="ARBA" id="ARBA00022475"/>
    </source>
</evidence>
<name>A0AA37W5A9_9GAMM</name>
<dbReference type="EMBL" id="BSNM01000011">
    <property type="protein sequence ID" value="GLQ31002.1"/>
    <property type="molecule type" value="Genomic_DNA"/>
</dbReference>
<dbReference type="Proteomes" id="UP001161389">
    <property type="component" value="Unassembled WGS sequence"/>
</dbReference>
<keyword evidence="2" id="KW-1003">Cell membrane</keyword>
<dbReference type="AlphaFoldDB" id="A0AA37W5A9"/>
<reference evidence="7" key="2">
    <citation type="submission" date="2023-01" db="EMBL/GenBank/DDBJ databases">
        <title>Draft genome sequence of Litoribrevibacter albus strain NBRC 110071.</title>
        <authorList>
            <person name="Sun Q."/>
            <person name="Mori K."/>
        </authorList>
    </citation>
    <scope>NUCLEOTIDE SEQUENCE</scope>
    <source>
        <strain evidence="7">NBRC 110071</strain>
    </source>
</reference>
<proteinExistence type="predicted"/>
<evidence type="ECO:0000256" key="5">
    <source>
        <dbReference type="ARBA" id="ARBA00023136"/>
    </source>
</evidence>
<comment type="subcellular location">
    <subcellularLocation>
        <location evidence="1">Cell membrane</location>
        <topology evidence="1">Multi-pass membrane protein</topology>
    </subcellularLocation>
</comment>
<dbReference type="Pfam" id="PF09924">
    <property type="entry name" value="LPG_synthase_C"/>
    <property type="match status" value="1"/>
</dbReference>
<dbReference type="PANTHER" id="PTHR34697:SF2">
    <property type="entry name" value="PHOSPHATIDYLGLYCEROL LYSYLTRANSFERASE"/>
    <property type="match status" value="1"/>
</dbReference>
<gene>
    <name evidence="7" type="ORF">GCM10007876_14810</name>
</gene>
<dbReference type="GO" id="GO:0016755">
    <property type="term" value="F:aminoacyltransferase activity"/>
    <property type="evidence" value="ECO:0007669"/>
    <property type="project" value="TreeGrafter"/>
</dbReference>
<dbReference type="RefSeq" id="WP_284380467.1">
    <property type="nucleotide sequence ID" value="NZ_BSNM01000011.1"/>
</dbReference>
<dbReference type="InterPro" id="IPR024320">
    <property type="entry name" value="LPG_synthase_C"/>
</dbReference>
<dbReference type="InterPro" id="IPR016181">
    <property type="entry name" value="Acyl_CoA_acyltransferase"/>
</dbReference>
<dbReference type="GO" id="GO:0055091">
    <property type="term" value="P:phospholipid homeostasis"/>
    <property type="evidence" value="ECO:0007669"/>
    <property type="project" value="TreeGrafter"/>
</dbReference>
<dbReference type="Gene3D" id="3.40.630.30">
    <property type="match status" value="1"/>
</dbReference>
<evidence type="ECO:0000259" key="6">
    <source>
        <dbReference type="Pfam" id="PF09924"/>
    </source>
</evidence>
<sequence>MEDQSILVSGKALTGFSGFSLSERVEYLKQFGGHSQSYSAMQPGMKYFDLPGVGFIGYKQKFGVSFVLGDPICAPEHREHLVAQFLNKHPNTSFVQASEDVAVMMHNRFGYNSTQFGIESFIDLTKWSLKGKKKQVLRTALNQAEKRGIEVKESYAEQRTKEISKAWLQTRKVSKKEINFLIRPMSMDYKEGSRSFYAYQDGEPVGFIFFDPIYENNKIVSYVPNISRACASFKQGIWYTLMLHAMEVFKEEGVERIDLGLIPLAGLDAPASHESNVLKGIMKFVYDKCNFLYNFKGLHFTKSRFRGEEFKIYYCHRRSLPTRDILGVLLLSNLL</sequence>
<keyword evidence="4" id="KW-1133">Transmembrane helix</keyword>
<comment type="caution">
    <text evidence="7">The sequence shown here is derived from an EMBL/GenBank/DDBJ whole genome shotgun (WGS) entry which is preliminary data.</text>
</comment>
<evidence type="ECO:0000256" key="1">
    <source>
        <dbReference type="ARBA" id="ARBA00004651"/>
    </source>
</evidence>
<evidence type="ECO:0000256" key="4">
    <source>
        <dbReference type="ARBA" id="ARBA00022989"/>
    </source>
</evidence>
<dbReference type="InterPro" id="IPR051211">
    <property type="entry name" value="PG_lysyltransferase"/>
</dbReference>
<dbReference type="SUPFAM" id="SSF55729">
    <property type="entry name" value="Acyl-CoA N-acyltransferases (Nat)"/>
    <property type="match status" value="1"/>
</dbReference>
<dbReference type="CDD" id="cd04301">
    <property type="entry name" value="NAT_SF"/>
    <property type="match status" value="1"/>
</dbReference>
<keyword evidence="5" id="KW-0472">Membrane</keyword>